<dbReference type="GO" id="GO:0016887">
    <property type="term" value="F:ATP hydrolysis activity"/>
    <property type="evidence" value="ECO:0007669"/>
    <property type="project" value="InterPro"/>
</dbReference>
<dbReference type="SMART" id="SM00382">
    <property type="entry name" value="AAA"/>
    <property type="match status" value="1"/>
</dbReference>
<dbReference type="GO" id="GO:0005524">
    <property type="term" value="F:ATP binding"/>
    <property type="evidence" value="ECO:0007669"/>
    <property type="project" value="InterPro"/>
</dbReference>
<protein>
    <submittedName>
        <fullName evidence="2">Recombinase RecF</fullName>
    </submittedName>
</protein>
<organism evidence="2 3">
    <name type="scientific">Novacetimonas pomaceti</name>
    <dbReference type="NCBI Taxonomy" id="2021998"/>
    <lineage>
        <taxon>Bacteria</taxon>
        <taxon>Pseudomonadati</taxon>
        <taxon>Pseudomonadota</taxon>
        <taxon>Alphaproteobacteria</taxon>
        <taxon>Acetobacterales</taxon>
        <taxon>Acetobacteraceae</taxon>
        <taxon>Novacetimonas</taxon>
    </lineage>
</organism>
<dbReference type="Gene3D" id="3.40.50.300">
    <property type="entry name" value="P-loop containing nucleotide triphosphate hydrolases"/>
    <property type="match status" value="1"/>
</dbReference>
<comment type="caution">
    <text evidence="2">The sequence shown here is derived from an EMBL/GenBank/DDBJ whole genome shotgun (WGS) entry which is preliminary data.</text>
</comment>
<dbReference type="PANTHER" id="PTHR43581:SF2">
    <property type="entry name" value="EXCINUCLEASE ATPASE SUBUNIT"/>
    <property type="match status" value="1"/>
</dbReference>
<dbReference type="Proteomes" id="UP000247609">
    <property type="component" value="Unassembled WGS sequence"/>
</dbReference>
<gene>
    <name evidence="2" type="ORF">CFR71_12445</name>
</gene>
<accession>A0A318Q5N4</accession>
<dbReference type="Pfam" id="PF13304">
    <property type="entry name" value="AAA_21"/>
    <property type="match status" value="1"/>
</dbReference>
<reference evidence="2 3" key="1">
    <citation type="submission" date="2017-07" db="EMBL/GenBank/DDBJ databases">
        <title>A draft genome sequence of Komagataeibacter sp. T5K1.</title>
        <authorList>
            <person name="Skraban J."/>
            <person name="Cleenwerck I."/>
            <person name="Vandamme P."/>
            <person name="Trcek J."/>
        </authorList>
    </citation>
    <scope>NUCLEOTIDE SEQUENCE [LARGE SCALE GENOMIC DNA]</scope>
    <source>
        <strain evidence="2 3">T5K1</strain>
    </source>
</reference>
<evidence type="ECO:0000313" key="3">
    <source>
        <dbReference type="Proteomes" id="UP000247609"/>
    </source>
</evidence>
<dbReference type="InterPro" id="IPR003593">
    <property type="entry name" value="AAA+_ATPase"/>
</dbReference>
<dbReference type="SUPFAM" id="SSF52540">
    <property type="entry name" value="P-loop containing nucleoside triphosphate hydrolases"/>
    <property type="match status" value="1"/>
</dbReference>
<dbReference type="RefSeq" id="WP_110531636.1">
    <property type="nucleotide sequence ID" value="NZ_NOXG01000020.1"/>
</dbReference>
<feature type="domain" description="AAA+ ATPase" evidence="1">
    <location>
        <begin position="109"/>
        <end position="415"/>
    </location>
</feature>
<dbReference type="InterPro" id="IPR027417">
    <property type="entry name" value="P-loop_NTPase"/>
</dbReference>
<dbReference type="CDD" id="cd00267">
    <property type="entry name" value="ABC_ATPase"/>
    <property type="match status" value="1"/>
</dbReference>
<proteinExistence type="predicted"/>
<evidence type="ECO:0000313" key="2">
    <source>
        <dbReference type="EMBL" id="PYD74856.1"/>
    </source>
</evidence>
<dbReference type="InterPro" id="IPR051396">
    <property type="entry name" value="Bact_Antivir_Def_Nuclease"/>
</dbReference>
<sequence>MINSDNVDVEDVVTTPPEESSVVIATEDSYEIVKRADVAFDPLSQNHDLPVKDGTTSASERLVGTDGVSVSSPSIGISDTRSARARKWSPLESITVRGFKAANEATIPLDRLTILVGPNGCGKSSVLQAIHWAARAASYVLPRNTKEVISFERLDYVPSSDPLTTLHKGELRSDAASKPVEVVFSHSAGNEEAVEATIRIRGARNRGGISVYMDGGGAVTPYKQRYQFITTYIPGLAGLSEKESILAQPTLRRQAASGDAGGVLRNILLNLRSRREGEADETPGLNRLAKLNQLVQQVHPGIQIDVAFDEREDYHIFATIRTGESFGETRPLETAATGVLQVIQIFAYLILFEPKIMLIDEPDAHLHPDKQERLIEALERAAPAYDTQIILTTHSPHIVRAASAAAKLVWMKDGNIETEDDEAIRRLLGWGGLDKGALFFVEDEDDKPLRAVLRQWPDLARQVAVCRCFGIENLPRDKFLQGLLVDGELKLRALLHRDGDFMTTEEAQLWCQKFKTPGVFPWVTAGSDIEAYFCQVDYLCALYDVTPEEAEDWRLQAARKVGKARDAFLEKRKKVVQAVWPNGGSPNADAMWAEAGGPSPATVKGKLLHRALKTIVKEAGHDDTQLNAYKIPSGYTVAPELKELIQEAIGSVVTTV</sequence>
<dbReference type="AlphaFoldDB" id="A0A318Q5N4"/>
<dbReference type="PANTHER" id="PTHR43581">
    <property type="entry name" value="ATP/GTP PHOSPHATASE"/>
    <property type="match status" value="1"/>
</dbReference>
<dbReference type="EMBL" id="NOXG01000020">
    <property type="protein sequence ID" value="PYD74856.1"/>
    <property type="molecule type" value="Genomic_DNA"/>
</dbReference>
<evidence type="ECO:0000259" key="1">
    <source>
        <dbReference type="SMART" id="SM00382"/>
    </source>
</evidence>
<dbReference type="InterPro" id="IPR003959">
    <property type="entry name" value="ATPase_AAA_core"/>
</dbReference>
<name>A0A318Q5N4_9PROT</name>